<evidence type="ECO:0000256" key="5">
    <source>
        <dbReference type="ARBA" id="ARBA00022679"/>
    </source>
</evidence>
<evidence type="ECO:0000256" key="1">
    <source>
        <dbReference type="ARBA" id="ARBA00000085"/>
    </source>
</evidence>
<dbReference type="Gene3D" id="3.30.565.10">
    <property type="entry name" value="Histidine kinase-like ATPase, C-terminal domain"/>
    <property type="match status" value="1"/>
</dbReference>
<keyword evidence="17" id="KW-1185">Reference proteome</keyword>
<evidence type="ECO:0000259" key="15">
    <source>
        <dbReference type="PROSITE" id="PS50839"/>
    </source>
</evidence>
<dbReference type="Proteomes" id="UP000634011">
    <property type="component" value="Unassembled WGS sequence"/>
</dbReference>
<dbReference type="FunFam" id="3.30.565.10:FF:000006">
    <property type="entry name" value="Sensor histidine kinase WalK"/>
    <property type="match status" value="1"/>
</dbReference>
<dbReference type="InterPro" id="IPR006189">
    <property type="entry name" value="CHASE_dom"/>
</dbReference>
<evidence type="ECO:0000259" key="14">
    <source>
        <dbReference type="PROSITE" id="PS50113"/>
    </source>
</evidence>
<feature type="transmembrane region" description="Helical" evidence="11">
    <location>
        <begin position="24"/>
        <end position="42"/>
    </location>
</feature>
<dbReference type="CDD" id="cd00075">
    <property type="entry name" value="HATPase"/>
    <property type="match status" value="1"/>
</dbReference>
<dbReference type="SMART" id="SM00091">
    <property type="entry name" value="PAS"/>
    <property type="match status" value="3"/>
</dbReference>
<evidence type="ECO:0000256" key="6">
    <source>
        <dbReference type="ARBA" id="ARBA00022692"/>
    </source>
</evidence>
<dbReference type="InterPro" id="IPR001610">
    <property type="entry name" value="PAC"/>
</dbReference>
<dbReference type="InterPro" id="IPR004358">
    <property type="entry name" value="Sig_transdc_His_kin-like_C"/>
</dbReference>
<dbReference type="Gene3D" id="3.30.450.20">
    <property type="entry name" value="PAS domain"/>
    <property type="match status" value="3"/>
</dbReference>
<evidence type="ECO:0000313" key="16">
    <source>
        <dbReference type="EMBL" id="MBC3861497.1"/>
    </source>
</evidence>
<evidence type="ECO:0000256" key="7">
    <source>
        <dbReference type="ARBA" id="ARBA00022777"/>
    </source>
</evidence>
<keyword evidence="10 11" id="KW-0472">Membrane</keyword>
<dbReference type="Pfam" id="PF13426">
    <property type="entry name" value="PAS_9"/>
    <property type="match status" value="1"/>
</dbReference>
<keyword evidence="4" id="KW-0597">Phosphoprotein</keyword>
<dbReference type="Pfam" id="PF00512">
    <property type="entry name" value="HisKA"/>
    <property type="match status" value="1"/>
</dbReference>
<dbReference type="PANTHER" id="PTHR43047:SF72">
    <property type="entry name" value="OSMOSENSING HISTIDINE PROTEIN KINASE SLN1"/>
    <property type="match status" value="1"/>
</dbReference>
<evidence type="ECO:0000259" key="13">
    <source>
        <dbReference type="PROSITE" id="PS50112"/>
    </source>
</evidence>
<organism evidence="16 17">
    <name type="scientific">Undibacterium jejuense</name>
    <dbReference type="NCBI Taxonomy" id="1344949"/>
    <lineage>
        <taxon>Bacteria</taxon>
        <taxon>Pseudomonadati</taxon>
        <taxon>Pseudomonadota</taxon>
        <taxon>Betaproteobacteria</taxon>
        <taxon>Burkholderiales</taxon>
        <taxon>Oxalobacteraceae</taxon>
        <taxon>Undibacterium</taxon>
    </lineage>
</organism>
<protein>
    <recommendedName>
        <fullName evidence="3">histidine kinase</fullName>
        <ecNumber evidence="3">2.7.13.3</ecNumber>
    </recommendedName>
</protein>
<dbReference type="NCBIfam" id="TIGR00229">
    <property type="entry name" value="sensory_box"/>
    <property type="match status" value="3"/>
</dbReference>
<dbReference type="Pfam" id="PF13188">
    <property type="entry name" value="PAS_8"/>
    <property type="match status" value="2"/>
</dbReference>
<proteinExistence type="predicted"/>
<dbReference type="InterPro" id="IPR003594">
    <property type="entry name" value="HATPase_dom"/>
</dbReference>
<dbReference type="GO" id="GO:0005886">
    <property type="term" value="C:plasma membrane"/>
    <property type="evidence" value="ECO:0007669"/>
    <property type="project" value="UniProtKB-SubCell"/>
</dbReference>
<evidence type="ECO:0000256" key="3">
    <source>
        <dbReference type="ARBA" id="ARBA00012438"/>
    </source>
</evidence>
<dbReference type="PROSITE" id="PS50109">
    <property type="entry name" value="HIS_KIN"/>
    <property type="match status" value="1"/>
</dbReference>
<dbReference type="EMBL" id="JACOFV010000003">
    <property type="protein sequence ID" value="MBC3861497.1"/>
    <property type="molecule type" value="Genomic_DNA"/>
</dbReference>
<dbReference type="SMART" id="SM01079">
    <property type="entry name" value="CHASE"/>
    <property type="match status" value="1"/>
</dbReference>
<dbReference type="InterPro" id="IPR042240">
    <property type="entry name" value="CHASE_sf"/>
</dbReference>
<reference evidence="16" key="1">
    <citation type="submission" date="2020-08" db="EMBL/GenBank/DDBJ databases">
        <title>Novel species isolated from subtropical streams in China.</title>
        <authorList>
            <person name="Lu H."/>
        </authorList>
    </citation>
    <scope>NUCLEOTIDE SEQUENCE</scope>
    <source>
        <strain evidence="16">KACC 12607</strain>
    </source>
</reference>
<dbReference type="PROSITE" id="PS50113">
    <property type="entry name" value="PAC"/>
    <property type="match status" value="1"/>
</dbReference>
<dbReference type="Pfam" id="PF03924">
    <property type="entry name" value="CHASE"/>
    <property type="match status" value="1"/>
</dbReference>
<dbReference type="Gene3D" id="1.10.287.130">
    <property type="match status" value="1"/>
</dbReference>
<dbReference type="Gene3D" id="3.30.450.350">
    <property type="entry name" value="CHASE domain"/>
    <property type="match status" value="1"/>
</dbReference>
<dbReference type="SMART" id="SM00387">
    <property type="entry name" value="HATPase_c"/>
    <property type="match status" value="1"/>
</dbReference>
<dbReference type="InterPro" id="IPR036890">
    <property type="entry name" value="HATPase_C_sf"/>
</dbReference>
<feature type="domain" description="CHASE" evidence="15">
    <location>
        <begin position="88"/>
        <end position="307"/>
    </location>
</feature>
<dbReference type="PANTHER" id="PTHR43047">
    <property type="entry name" value="TWO-COMPONENT HISTIDINE PROTEIN KINASE"/>
    <property type="match status" value="1"/>
</dbReference>
<dbReference type="Pfam" id="PF02518">
    <property type="entry name" value="HATPase_c"/>
    <property type="match status" value="1"/>
</dbReference>
<keyword evidence="7" id="KW-0418">Kinase</keyword>
<comment type="catalytic activity">
    <reaction evidence="1">
        <text>ATP + protein L-histidine = ADP + protein N-phospho-L-histidine.</text>
        <dbReference type="EC" id="2.7.13.3"/>
    </reaction>
</comment>
<dbReference type="InterPro" id="IPR036097">
    <property type="entry name" value="HisK_dim/P_sf"/>
</dbReference>
<evidence type="ECO:0000256" key="8">
    <source>
        <dbReference type="ARBA" id="ARBA00022989"/>
    </source>
</evidence>
<dbReference type="SMART" id="SM00388">
    <property type="entry name" value="HisKA"/>
    <property type="match status" value="1"/>
</dbReference>
<evidence type="ECO:0000256" key="2">
    <source>
        <dbReference type="ARBA" id="ARBA00004429"/>
    </source>
</evidence>
<evidence type="ECO:0000313" key="17">
    <source>
        <dbReference type="Proteomes" id="UP000634011"/>
    </source>
</evidence>
<feature type="transmembrane region" description="Helical" evidence="11">
    <location>
        <begin position="325"/>
        <end position="346"/>
    </location>
</feature>
<accession>A0A923HH27</accession>
<keyword evidence="8 11" id="KW-1133">Transmembrane helix</keyword>
<dbReference type="CDD" id="cd00082">
    <property type="entry name" value="HisKA"/>
    <property type="match status" value="1"/>
</dbReference>
<dbReference type="CDD" id="cd00130">
    <property type="entry name" value="PAS"/>
    <property type="match status" value="3"/>
</dbReference>
<evidence type="ECO:0000256" key="9">
    <source>
        <dbReference type="ARBA" id="ARBA00023012"/>
    </source>
</evidence>
<feature type="domain" description="PAS" evidence="13">
    <location>
        <begin position="365"/>
        <end position="405"/>
    </location>
</feature>
<feature type="domain" description="Histidine kinase" evidence="12">
    <location>
        <begin position="755"/>
        <end position="973"/>
    </location>
</feature>
<dbReference type="PRINTS" id="PR00344">
    <property type="entry name" value="BCTRLSENSOR"/>
</dbReference>
<dbReference type="InterPro" id="IPR035965">
    <property type="entry name" value="PAS-like_dom_sf"/>
</dbReference>
<evidence type="ECO:0000256" key="10">
    <source>
        <dbReference type="ARBA" id="ARBA00023136"/>
    </source>
</evidence>
<keyword evidence="5" id="KW-0808">Transferase</keyword>
<evidence type="ECO:0000256" key="4">
    <source>
        <dbReference type="ARBA" id="ARBA00022553"/>
    </source>
</evidence>
<dbReference type="RefSeq" id="WP_186911422.1">
    <property type="nucleotide sequence ID" value="NZ_JACOFV010000003.1"/>
</dbReference>
<dbReference type="InterPro" id="IPR000014">
    <property type="entry name" value="PAS"/>
</dbReference>
<keyword evidence="6 11" id="KW-0812">Transmembrane</keyword>
<dbReference type="InterPro" id="IPR000700">
    <property type="entry name" value="PAS-assoc_C"/>
</dbReference>
<feature type="domain" description="PAS" evidence="13">
    <location>
        <begin position="617"/>
        <end position="659"/>
    </location>
</feature>
<dbReference type="PROSITE" id="PS50839">
    <property type="entry name" value="CHASE"/>
    <property type="match status" value="1"/>
</dbReference>
<evidence type="ECO:0000259" key="12">
    <source>
        <dbReference type="PROSITE" id="PS50109"/>
    </source>
</evidence>
<evidence type="ECO:0000256" key="11">
    <source>
        <dbReference type="SAM" id="Phobius"/>
    </source>
</evidence>
<dbReference type="FunFam" id="1.10.287.130:FF:000001">
    <property type="entry name" value="Two-component sensor histidine kinase"/>
    <property type="match status" value="1"/>
</dbReference>
<comment type="subcellular location">
    <subcellularLocation>
        <location evidence="2">Cell inner membrane</location>
        <topology evidence="2">Multi-pass membrane protein</topology>
    </subcellularLocation>
</comment>
<dbReference type="PROSITE" id="PS50112">
    <property type="entry name" value="PAS"/>
    <property type="match status" value="3"/>
</dbReference>
<dbReference type="InterPro" id="IPR005467">
    <property type="entry name" value="His_kinase_dom"/>
</dbReference>
<comment type="caution">
    <text evidence="16">The sequence shown here is derived from an EMBL/GenBank/DDBJ whole genome shotgun (WGS) entry which is preliminary data.</text>
</comment>
<dbReference type="InterPro" id="IPR003661">
    <property type="entry name" value="HisK_dim/P_dom"/>
</dbReference>
<dbReference type="GO" id="GO:0009927">
    <property type="term" value="F:histidine phosphotransfer kinase activity"/>
    <property type="evidence" value="ECO:0007669"/>
    <property type="project" value="TreeGrafter"/>
</dbReference>
<keyword evidence="9" id="KW-0902">Two-component regulatory system</keyword>
<dbReference type="AlphaFoldDB" id="A0A923HH27"/>
<dbReference type="SUPFAM" id="SSF55874">
    <property type="entry name" value="ATPase domain of HSP90 chaperone/DNA topoisomerase II/histidine kinase"/>
    <property type="match status" value="1"/>
</dbReference>
<dbReference type="EC" id="2.7.13.3" evidence="3"/>
<feature type="domain" description="PAS" evidence="13">
    <location>
        <begin position="494"/>
        <end position="561"/>
    </location>
</feature>
<gene>
    <name evidence="16" type="ORF">H8K32_05235</name>
</gene>
<name>A0A923HH27_9BURK</name>
<sequence>MNQQQSQVDVRPSRHPIFRFLRKEWLGCLILVAGLSISYAIWSISIRNHEDIEKSRFISTGELITTSLARRMNSNEQILRGGAALFNMNNNTSREQWRTYVSSLRLDETSPGIQGVGFILRVADKDKAEHTAKIRAEGYPEYTIHPLGQHSDYLTVVYIEPFWGRNLHAFGYDLASETVRRNALDLARDSGEPSLTGRVKLVQEGKEGNQAGFLMFLPIYTHDLPRGSVEERRESLLGYVYIPFRAEDMMRNVLVNVDPTVGVEVFDGKDLDEKNMLFANAPMNQFDNAHYVSIREMEFEGKVWTLRFASLPAFQALSNNMISHMIFAAGVLVTFLLTFVVTNLAATRNRAFGMAKEMTTQLSHSENALRAVLDSAADGILRVDGNGRVKSVNMAAEHIFGLSSDIQSDFPLEQIIDGMDVNKLTEVLNSYGNAGSAMRSARFESFGIRSSGDQFPLAVSLSQFNQNDEVNYSLMVRDISDDKMAEAILQLRLKAIEAANNGIAIADMTMPSQPIIYTNPAFERITGYTASEMLGMNCRLLQADDRFQLEIAELSQAIKEGRECKVLLRNYRKDGSLFWNDLSIAPVVDNDGRITHYVSSQNDVTDRVLAEENLRIRSMRLDAICTLSPDGVVAFDANGKLTNVNPAFLEMTGFSNIQLSNLSMQEFDQLMEALCDPAHAYVSAHDENMMNLVLDSDDDMVQARQQMVYLSTPQTRILIRSIRVVAAGSLEQVIYFRDVTRETEIDRIKSEFLSTAAHELRTPMASIFGFSELLLRRKYDEVTQKDLLGTINRQAGIMINLINELLDLARIEARAGKDFKFTVQPIAPIVENAVAALLVNNDPRRVNVTISENLPKVNVDAEKIGQSLMNVLSNAYKYSPNGGNIDLRILCEEHDEVNEIGIRVSDQGIGLTPAQLSRLFERFFRADPSGNIPGTGLGMCIVKEIIELHGGRVDVQSEKDIGTTVTLWLPTIREQELLEA</sequence>
<feature type="domain" description="PAC" evidence="14">
    <location>
        <begin position="562"/>
        <end position="616"/>
    </location>
</feature>
<dbReference type="SUPFAM" id="SSF55785">
    <property type="entry name" value="PYP-like sensor domain (PAS domain)"/>
    <property type="match status" value="3"/>
</dbReference>
<dbReference type="SUPFAM" id="SSF47384">
    <property type="entry name" value="Homodimeric domain of signal transducing histidine kinase"/>
    <property type="match status" value="1"/>
</dbReference>
<dbReference type="GO" id="GO:0000155">
    <property type="term" value="F:phosphorelay sensor kinase activity"/>
    <property type="evidence" value="ECO:0007669"/>
    <property type="project" value="InterPro"/>
</dbReference>
<dbReference type="SMART" id="SM00086">
    <property type="entry name" value="PAC"/>
    <property type="match status" value="2"/>
</dbReference>